<evidence type="ECO:0000256" key="1">
    <source>
        <dbReference type="SAM" id="MobiDB-lite"/>
    </source>
</evidence>
<keyword evidence="3" id="KW-1185">Reference proteome</keyword>
<dbReference type="Proteomes" id="UP000823388">
    <property type="component" value="Chromosome 7K"/>
</dbReference>
<dbReference type="EMBL" id="CM029049">
    <property type="protein sequence ID" value="KAG2571835.1"/>
    <property type="molecule type" value="Genomic_DNA"/>
</dbReference>
<organism evidence="2 3">
    <name type="scientific">Panicum virgatum</name>
    <name type="common">Blackwell switchgrass</name>
    <dbReference type="NCBI Taxonomy" id="38727"/>
    <lineage>
        <taxon>Eukaryota</taxon>
        <taxon>Viridiplantae</taxon>
        <taxon>Streptophyta</taxon>
        <taxon>Embryophyta</taxon>
        <taxon>Tracheophyta</taxon>
        <taxon>Spermatophyta</taxon>
        <taxon>Magnoliopsida</taxon>
        <taxon>Liliopsida</taxon>
        <taxon>Poales</taxon>
        <taxon>Poaceae</taxon>
        <taxon>PACMAD clade</taxon>
        <taxon>Panicoideae</taxon>
        <taxon>Panicodae</taxon>
        <taxon>Paniceae</taxon>
        <taxon>Panicinae</taxon>
        <taxon>Panicum</taxon>
        <taxon>Panicum sect. Hiantes</taxon>
    </lineage>
</organism>
<proteinExistence type="predicted"/>
<name>A0A8T0QEC8_PANVG</name>
<dbReference type="AlphaFoldDB" id="A0A8T0QEC8"/>
<comment type="caution">
    <text evidence="2">The sequence shown here is derived from an EMBL/GenBank/DDBJ whole genome shotgun (WGS) entry which is preliminary data.</text>
</comment>
<feature type="region of interest" description="Disordered" evidence="1">
    <location>
        <begin position="115"/>
        <end position="185"/>
    </location>
</feature>
<accession>A0A8T0QEC8</accession>
<evidence type="ECO:0000313" key="2">
    <source>
        <dbReference type="EMBL" id="KAG2571835.1"/>
    </source>
</evidence>
<protein>
    <submittedName>
        <fullName evidence="2">Uncharacterized protein</fullName>
    </submittedName>
</protein>
<sequence>MLTMMGPTRQAPFPFFPIRVPRSSGHRRRPPLSPPWAPHIRLASPCPAPPPSHYAAGRVAPLIRQAATLAPPQPQPPRWLCGAQPRSPCRLCAIPAARFARPLLLRGAARAGCPVSGYRAAPKRPRRQLTSRPPAGPYSGRWPLRLGQPTAGRLKGRRSRAEQGLRSGGGSRGGKLRCRGGEAQV</sequence>
<reference evidence="2" key="1">
    <citation type="submission" date="2020-05" db="EMBL/GenBank/DDBJ databases">
        <title>WGS assembly of Panicum virgatum.</title>
        <authorList>
            <person name="Lovell J.T."/>
            <person name="Jenkins J."/>
            <person name="Shu S."/>
            <person name="Juenger T.E."/>
            <person name="Schmutz J."/>
        </authorList>
    </citation>
    <scope>NUCLEOTIDE SEQUENCE</scope>
    <source>
        <strain evidence="2">AP13</strain>
    </source>
</reference>
<evidence type="ECO:0000313" key="3">
    <source>
        <dbReference type="Proteomes" id="UP000823388"/>
    </source>
</evidence>
<gene>
    <name evidence="2" type="ORF">PVAP13_7KG121591</name>
</gene>